<gene>
    <name evidence="2" type="ORF">GGR16_003605</name>
</gene>
<dbReference type="InterPro" id="IPR001173">
    <property type="entry name" value="Glyco_trans_2-like"/>
</dbReference>
<dbReference type="AlphaFoldDB" id="A0A840C4L3"/>
<evidence type="ECO:0000259" key="1">
    <source>
        <dbReference type="Pfam" id="PF00535"/>
    </source>
</evidence>
<dbReference type="GO" id="GO:0016740">
    <property type="term" value="F:transferase activity"/>
    <property type="evidence" value="ECO:0007669"/>
    <property type="project" value="UniProtKB-KW"/>
</dbReference>
<dbReference type="SUPFAM" id="SSF53448">
    <property type="entry name" value="Nucleotide-diphospho-sugar transferases"/>
    <property type="match status" value="1"/>
</dbReference>
<reference evidence="2 3" key="1">
    <citation type="submission" date="2020-08" db="EMBL/GenBank/DDBJ databases">
        <title>Genomic Encyclopedia of Type Strains, Phase IV (KMG-IV): sequencing the most valuable type-strain genomes for metagenomic binning, comparative biology and taxonomic classification.</title>
        <authorList>
            <person name="Goeker M."/>
        </authorList>
    </citation>
    <scope>NUCLEOTIDE SEQUENCE [LARGE SCALE GENOMIC DNA]</scope>
    <source>
        <strain evidence="2 3">DSM 103737</strain>
    </source>
</reference>
<dbReference type="Pfam" id="PF00535">
    <property type="entry name" value="Glycos_transf_2"/>
    <property type="match status" value="1"/>
</dbReference>
<dbReference type="Gene3D" id="3.90.550.10">
    <property type="entry name" value="Spore Coat Polysaccharide Biosynthesis Protein SpsA, Chain A"/>
    <property type="match status" value="1"/>
</dbReference>
<proteinExistence type="predicted"/>
<dbReference type="InterPro" id="IPR029044">
    <property type="entry name" value="Nucleotide-diphossugar_trans"/>
</dbReference>
<dbReference type="InterPro" id="IPR050834">
    <property type="entry name" value="Glycosyltransf_2"/>
</dbReference>
<dbReference type="Proteomes" id="UP000577362">
    <property type="component" value="Unassembled WGS sequence"/>
</dbReference>
<dbReference type="PANTHER" id="PTHR43685:SF2">
    <property type="entry name" value="GLYCOSYLTRANSFERASE 2-LIKE DOMAIN-CONTAINING PROTEIN"/>
    <property type="match status" value="1"/>
</dbReference>
<accession>A0A840C4L3</accession>
<dbReference type="EMBL" id="JACIEN010000004">
    <property type="protein sequence ID" value="MBB4018558.1"/>
    <property type="molecule type" value="Genomic_DNA"/>
</dbReference>
<protein>
    <submittedName>
        <fullName evidence="2">Glycosyltransferase involved in cell wall biosynthesis</fullName>
    </submittedName>
</protein>
<evidence type="ECO:0000313" key="2">
    <source>
        <dbReference type="EMBL" id="MBB4018558.1"/>
    </source>
</evidence>
<dbReference type="PANTHER" id="PTHR43685">
    <property type="entry name" value="GLYCOSYLTRANSFERASE"/>
    <property type="match status" value="1"/>
</dbReference>
<feature type="domain" description="Glycosyltransferase 2-like" evidence="1">
    <location>
        <begin position="12"/>
        <end position="177"/>
    </location>
</feature>
<name>A0A840C4L3_9HYPH</name>
<sequence length="329" mass="36971">MAGAAGSRDVDVVIPVYNGAKYLEAAVRSAAGQSLPAARIIIADDGSTDATPAIAERLAREFDTVEHLRLPHGGESSARNGGIDASNAPYIAFLDADDIWLPRKLEAQMRVFAEADDRVGVVHSAYVHIDENGDLLKDALVVPPKRRGNIFHQVLLENYVVSGSASSVVVRRDVLDRVGRFDERLFHGADWDMWIRLASVADFDFTEEPVVQIRIHGNSIQRQNAKRRALDFFLQHLIIFGKWDDVVASSPAFRSNLRRRALLLLLPSILEPQRIDAFYRALESHDSPLARSLFKSRGDLWLALGGMLGRYGVWRLRRHLLNDRRRFFE</sequence>
<dbReference type="RefSeq" id="WP_183317464.1">
    <property type="nucleotide sequence ID" value="NZ_JACIEN010000004.1"/>
</dbReference>
<keyword evidence="3" id="KW-1185">Reference proteome</keyword>
<keyword evidence="2" id="KW-0808">Transferase</keyword>
<comment type="caution">
    <text evidence="2">The sequence shown here is derived from an EMBL/GenBank/DDBJ whole genome shotgun (WGS) entry which is preliminary data.</text>
</comment>
<evidence type="ECO:0000313" key="3">
    <source>
        <dbReference type="Proteomes" id="UP000577362"/>
    </source>
</evidence>
<organism evidence="2 3">
    <name type="scientific">Chelatococcus caeni</name>
    <dbReference type="NCBI Taxonomy" id="1348468"/>
    <lineage>
        <taxon>Bacteria</taxon>
        <taxon>Pseudomonadati</taxon>
        <taxon>Pseudomonadota</taxon>
        <taxon>Alphaproteobacteria</taxon>
        <taxon>Hyphomicrobiales</taxon>
        <taxon>Chelatococcaceae</taxon>
        <taxon>Chelatococcus</taxon>
    </lineage>
</organism>